<dbReference type="InterPro" id="IPR013784">
    <property type="entry name" value="Carb-bd-like_fold"/>
</dbReference>
<dbReference type="Proteomes" id="UP001189429">
    <property type="component" value="Unassembled WGS sequence"/>
</dbReference>
<dbReference type="Pfam" id="PF00686">
    <property type="entry name" value="CBM_20"/>
    <property type="match status" value="1"/>
</dbReference>
<evidence type="ECO:0000313" key="3">
    <source>
        <dbReference type="EMBL" id="CAK0854205.1"/>
    </source>
</evidence>
<dbReference type="Gene3D" id="2.60.40.10">
    <property type="entry name" value="Immunoglobulins"/>
    <property type="match status" value="1"/>
</dbReference>
<proteinExistence type="predicted"/>
<dbReference type="SMART" id="SM01065">
    <property type="entry name" value="CBM_2"/>
    <property type="match status" value="1"/>
</dbReference>
<comment type="caution">
    <text evidence="3">The sequence shown here is derived from an EMBL/GenBank/DDBJ whole genome shotgun (WGS) entry which is preliminary data.</text>
</comment>
<dbReference type="InterPro" id="IPR013783">
    <property type="entry name" value="Ig-like_fold"/>
</dbReference>
<dbReference type="PANTHER" id="PTHR15048:SF0">
    <property type="entry name" value="STARCH-BINDING DOMAIN-CONTAINING PROTEIN 1"/>
    <property type="match status" value="1"/>
</dbReference>
<feature type="non-terminal residue" evidence="3">
    <location>
        <position position="1"/>
    </location>
</feature>
<gene>
    <name evidence="3" type="ORF">PCOR1329_LOCUS45395</name>
</gene>
<name>A0ABN9U5G4_9DINO</name>
<protein>
    <recommendedName>
        <fullName evidence="2">CBM20 domain-containing protein</fullName>
    </recommendedName>
</protein>
<evidence type="ECO:0000256" key="1">
    <source>
        <dbReference type="SAM" id="MobiDB-lite"/>
    </source>
</evidence>
<feature type="domain" description="CBM20" evidence="2">
    <location>
        <begin position="79"/>
        <end position="178"/>
    </location>
</feature>
<reference evidence="3" key="1">
    <citation type="submission" date="2023-10" db="EMBL/GenBank/DDBJ databases">
        <authorList>
            <person name="Chen Y."/>
            <person name="Shah S."/>
            <person name="Dougan E. K."/>
            <person name="Thang M."/>
            <person name="Chan C."/>
        </authorList>
    </citation>
    <scope>NUCLEOTIDE SEQUENCE [LARGE SCALE GENOMIC DNA]</scope>
</reference>
<dbReference type="PANTHER" id="PTHR15048">
    <property type="entry name" value="STARCH-BINDING DOMAIN-CONTAINING PROTEIN 1"/>
    <property type="match status" value="1"/>
</dbReference>
<feature type="region of interest" description="Disordered" evidence="1">
    <location>
        <begin position="1"/>
        <end position="23"/>
    </location>
</feature>
<dbReference type="PROSITE" id="PS51166">
    <property type="entry name" value="CBM20"/>
    <property type="match status" value="1"/>
</dbReference>
<keyword evidence="4" id="KW-1185">Reference proteome</keyword>
<dbReference type="EMBL" id="CAUYUJ010015460">
    <property type="protein sequence ID" value="CAK0854205.1"/>
    <property type="molecule type" value="Genomic_DNA"/>
</dbReference>
<dbReference type="SUPFAM" id="SSF49452">
    <property type="entry name" value="Starch-binding domain-like"/>
    <property type="match status" value="1"/>
</dbReference>
<accession>A0ABN9U5G4</accession>
<evidence type="ECO:0000313" key="4">
    <source>
        <dbReference type="Proteomes" id="UP001189429"/>
    </source>
</evidence>
<evidence type="ECO:0000259" key="2">
    <source>
        <dbReference type="PROSITE" id="PS51166"/>
    </source>
</evidence>
<sequence>AAGGARGRRRAELPGGGAATQSAGRALRAGVGGECLRREAAAPAVGCGAASAAVGTSSPLADSRPCASAAAPAQLPAPGPQCPRVDVRFMVRFDTRPGQEVNLVGSCDLLGCWDVGKSVHMAWTEGNVWAGKVAFCVSSEGKFELSLSKTSGATAIPRRVLFVPKGHQMTSQTEATSPRIGVRSCGGPCRGRERDVEGLVRCQTVPSHANNKSSCWNAPCLRSGSGPHREESRLLERLDCWGRGG</sequence>
<organism evidence="3 4">
    <name type="scientific">Prorocentrum cordatum</name>
    <dbReference type="NCBI Taxonomy" id="2364126"/>
    <lineage>
        <taxon>Eukaryota</taxon>
        <taxon>Sar</taxon>
        <taxon>Alveolata</taxon>
        <taxon>Dinophyceae</taxon>
        <taxon>Prorocentrales</taxon>
        <taxon>Prorocentraceae</taxon>
        <taxon>Prorocentrum</taxon>
    </lineage>
</organism>
<dbReference type="InterPro" id="IPR002044">
    <property type="entry name" value="CBM20"/>
</dbReference>